<organism evidence="1 2">
    <name type="scientific">Alteromonas macleodii</name>
    <name type="common">Pseudoalteromonas macleodii</name>
    <dbReference type="NCBI Taxonomy" id="28108"/>
    <lineage>
        <taxon>Bacteria</taxon>
        <taxon>Pseudomonadati</taxon>
        <taxon>Pseudomonadota</taxon>
        <taxon>Gammaproteobacteria</taxon>
        <taxon>Alteromonadales</taxon>
        <taxon>Alteromonadaceae</taxon>
        <taxon>Alteromonas/Salinimonas group</taxon>
        <taxon>Alteromonas</taxon>
    </lineage>
</organism>
<sequence>MKLLLCLDTKDRTFRGFKANMKGIRFEKTEPSGSKWLVYASHFI</sequence>
<dbReference type="EMBL" id="MIPY01000014">
    <property type="protein sequence ID" value="OES31130.1"/>
    <property type="molecule type" value="Genomic_DNA"/>
</dbReference>
<dbReference type="Proteomes" id="UP000095392">
    <property type="component" value="Unassembled WGS sequence"/>
</dbReference>
<name>A0AB36FSL0_ALTMA</name>
<dbReference type="AlphaFoldDB" id="A0AB36FSL0"/>
<protein>
    <recommendedName>
        <fullName evidence="3">Transposase</fullName>
    </recommendedName>
</protein>
<gene>
    <name evidence="1" type="ORF">BFV95_2566</name>
</gene>
<keyword evidence="2" id="KW-1185">Reference proteome</keyword>
<comment type="caution">
    <text evidence="1">The sequence shown here is derived from an EMBL/GenBank/DDBJ whole genome shotgun (WGS) entry which is preliminary data.</text>
</comment>
<evidence type="ECO:0008006" key="3">
    <source>
        <dbReference type="Google" id="ProtNLM"/>
    </source>
</evidence>
<evidence type="ECO:0000313" key="1">
    <source>
        <dbReference type="EMBL" id="OES31130.1"/>
    </source>
</evidence>
<evidence type="ECO:0000313" key="2">
    <source>
        <dbReference type="Proteomes" id="UP000095392"/>
    </source>
</evidence>
<reference evidence="1 2" key="1">
    <citation type="submission" date="2016-09" db="EMBL/GenBank/DDBJ databases">
        <title>Draft Genome Sequence of four Alteromonas macleodii strains isolated from copper coupons and grown long-term at elevated copper levels.</title>
        <authorList>
            <person name="Cusick K."/>
            <person name="Dale J."/>
            <person name="Little B."/>
            <person name="Biffinger J."/>
        </authorList>
    </citation>
    <scope>NUCLEOTIDE SEQUENCE [LARGE SCALE GENOMIC DNA]</scope>
    <source>
        <strain evidence="1 2">KCP01</strain>
    </source>
</reference>
<accession>A0AB36FSL0</accession>
<proteinExistence type="predicted"/>